<dbReference type="EnsemblPlants" id="Solyc02g027080.2.1">
    <property type="protein sequence ID" value="Solyc02g027080.2.1"/>
    <property type="gene ID" value="Solyc02g027080.2"/>
</dbReference>
<dbReference type="GeneID" id="101268628"/>
<dbReference type="Gene3D" id="1.10.10.10">
    <property type="entry name" value="Winged helix-like DNA-binding domain superfamily/Winged helix DNA-binding domain"/>
    <property type="match status" value="1"/>
</dbReference>
<dbReference type="Proteomes" id="UP000004994">
    <property type="component" value="Chromosome 2"/>
</dbReference>
<dbReference type="PANTHER" id="PTHR15140:SF33">
    <property type="entry name" value="LATE BLIGHT RESISTANCE PROTEIN HOMOLOG R1A-3 ISOFORM X1"/>
    <property type="match status" value="1"/>
</dbReference>
<dbReference type="GO" id="GO:0098542">
    <property type="term" value="P:defense response to other organism"/>
    <property type="evidence" value="ECO:0000318"/>
    <property type="project" value="GO_Central"/>
</dbReference>
<dbReference type="FunFam" id="1.10.10.10:FF:000322">
    <property type="entry name" value="Probable disease resistance protein At1g63360"/>
    <property type="match status" value="1"/>
</dbReference>
<dbReference type="CDD" id="cd14798">
    <property type="entry name" value="RX-CC_like"/>
    <property type="match status" value="1"/>
</dbReference>
<keyword evidence="7" id="KW-0611">Plant defense</keyword>
<dbReference type="OrthoDB" id="1291908at2759"/>
<evidence type="ECO:0000259" key="10">
    <source>
        <dbReference type="Pfam" id="PF00931"/>
    </source>
</evidence>
<reference evidence="12" key="1">
    <citation type="journal article" date="2012" name="Nature">
        <title>The tomato genome sequence provides insights into fleshy fruit evolution.</title>
        <authorList>
            <consortium name="Tomato Genome Consortium"/>
        </authorList>
    </citation>
    <scope>NUCLEOTIDE SEQUENCE [LARGE SCALE GENOMIC DNA]</scope>
    <source>
        <strain evidence="12">cv. Heinz 1706</strain>
    </source>
</reference>
<keyword evidence="6" id="KW-0547">Nucleotide-binding</keyword>
<keyword evidence="4" id="KW-0433">Leucine-rich repeat</keyword>
<dbReference type="Pfam" id="PF23559">
    <property type="entry name" value="WHD_DRP"/>
    <property type="match status" value="1"/>
</dbReference>
<dbReference type="InterPro" id="IPR036388">
    <property type="entry name" value="WH-like_DNA-bd_sf"/>
</dbReference>
<dbReference type="KEGG" id="sly:101268628"/>
<comment type="similarity">
    <text evidence="2">Belongs to the disease resistance NB-LRR family.</text>
</comment>
<comment type="subcellular location">
    <subcellularLocation>
        <location evidence="1">Cell membrane</location>
        <topology evidence="1">Peripheral membrane protein</topology>
        <orientation evidence="1">Cytoplasmic side</orientation>
    </subcellularLocation>
</comment>
<evidence type="ECO:0000256" key="7">
    <source>
        <dbReference type="ARBA" id="ARBA00022821"/>
    </source>
</evidence>
<evidence type="ECO:0000256" key="2">
    <source>
        <dbReference type="ARBA" id="ARBA00008894"/>
    </source>
</evidence>
<dbReference type="InterPro" id="IPR027417">
    <property type="entry name" value="P-loop_NTPase"/>
</dbReference>
<feature type="domain" description="Disease resistance protein winged helix" evidence="11">
    <location>
        <begin position="414"/>
        <end position="484"/>
    </location>
</feature>
<dbReference type="Gramene" id="Solyc02g027080.2.1">
    <property type="protein sequence ID" value="Solyc02g027080.2.1"/>
    <property type="gene ID" value="Solyc02g027080.2"/>
</dbReference>
<dbReference type="PaxDb" id="4081-Solyc02g027080.1.1"/>
<keyword evidence="5" id="KW-0677">Repeat</keyword>
<dbReference type="GO" id="GO:0005524">
    <property type="term" value="F:ATP binding"/>
    <property type="evidence" value="ECO:0007669"/>
    <property type="project" value="UniProtKB-KW"/>
</dbReference>
<accession>A0A3Q7FH17</accession>
<dbReference type="OMA" id="NTEVACY"/>
<dbReference type="InParanoid" id="A0A3Q7FH17"/>
<evidence type="ECO:0000259" key="11">
    <source>
        <dbReference type="Pfam" id="PF23559"/>
    </source>
</evidence>
<evidence type="ECO:0000256" key="1">
    <source>
        <dbReference type="ARBA" id="ARBA00004413"/>
    </source>
</evidence>
<evidence type="ECO:0000256" key="8">
    <source>
        <dbReference type="ARBA" id="ARBA00022840"/>
    </source>
</evidence>
<feature type="domain" description="NB-ARC" evidence="10">
    <location>
        <begin position="161"/>
        <end position="329"/>
    </location>
</feature>
<dbReference type="PANTHER" id="PTHR15140">
    <property type="entry name" value="TUBULIN-SPECIFIC CHAPERONE E"/>
    <property type="match status" value="1"/>
</dbReference>
<proteinExistence type="inferred from homology"/>
<dbReference type="SUPFAM" id="SSF52540">
    <property type="entry name" value="P-loop containing nucleoside triphosphate hydrolases"/>
    <property type="match status" value="1"/>
</dbReference>
<reference evidence="12" key="2">
    <citation type="submission" date="2019-01" db="UniProtKB">
        <authorList>
            <consortium name="EnsemblPlants"/>
        </authorList>
    </citation>
    <scope>IDENTIFICATION</scope>
    <source>
        <strain evidence="12">cv. Heinz 1706</strain>
    </source>
</reference>
<dbReference type="Gene3D" id="1.10.8.430">
    <property type="entry name" value="Helical domain of apoptotic protease-activating factors"/>
    <property type="match status" value="1"/>
</dbReference>
<evidence type="ECO:0000256" key="9">
    <source>
        <dbReference type="ARBA" id="ARBA00023136"/>
    </source>
</evidence>
<evidence type="ECO:0000313" key="12">
    <source>
        <dbReference type="EnsemblPlants" id="Solyc02g027080.2.1"/>
    </source>
</evidence>
<name>A0A3Q7FH17_SOLLC</name>
<dbReference type="Gene3D" id="3.40.50.300">
    <property type="entry name" value="P-loop containing nucleotide triphosphate hydrolases"/>
    <property type="match status" value="1"/>
</dbReference>
<dbReference type="GO" id="GO:0005886">
    <property type="term" value="C:plasma membrane"/>
    <property type="evidence" value="ECO:0007669"/>
    <property type="project" value="UniProtKB-SubCell"/>
</dbReference>
<protein>
    <submittedName>
        <fullName evidence="12">Uncharacterized protein</fullName>
    </submittedName>
</protein>
<dbReference type="InterPro" id="IPR032675">
    <property type="entry name" value="LRR_dom_sf"/>
</dbReference>
<keyword evidence="3" id="KW-1003">Cell membrane</keyword>
<evidence type="ECO:0000256" key="3">
    <source>
        <dbReference type="ARBA" id="ARBA00022475"/>
    </source>
</evidence>
<dbReference type="InterPro" id="IPR058922">
    <property type="entry name" value="WHD_DRP"/>
</dbReference>
<evidence type="ECO:0000256" key="4">
    <source>
        <dbReference type="ARBA" id="ARBA00022614"/>
    </source>
</evidence>
<evidence type="ECO:0000313" key="13">
    <source>
        <dbReference type="Proteomes" id="UP000004994"/>
    </source>
</evidence>
<sequence>MAYASLISLKTTIKSLLMTSNLPMQSLICDHKEELWALHEKVSSLGLFVNNFEKNNVSGEMTDLEVQVKEVASAVEYTIQLRLTEIEMANTKNNVSGEIEGLHFHHSLQQVAVDIDRVRKESTKIRDKGKQASEESSVRDFSSSANDILNVKNIMVGRGDQRERLLEDLTRGYSGEPKVIPIIGMGGIGKTTLAIEVYNDAHVRSHFDVCAWATLSQQHNVKEILLNLLRSTKGGAFDMLDEAELADMLRKSLYGKRYLIVMDDIWSIKAWDDVRRFFPSQNKGSRILLTTRNNEVACYANTENLSLQMSFMDQDESWNLFKSVAFANEALPLPSEFENIGKKIAEKSHGLPLTIVVVAGLLKSKKTIEDWETVAKDVKSFVNNDPDEQCSHVLGLSYNHLTSDLKTCLLYFGIFPEDSEIPVNHLKRLWMAEGFLNFENDLEGEADKCLQDLINRCLVHVSNKSRDETKIISCKVHDLIYDLCLRQIQRGNLFIIKDILFEKSDVKKAQINDCDPNHVPSVCQPLSRHNMQPFKRWTGDEIHGSPYGLYRALLTPGHHEWRDDDDNNLLKRTCSIFSLGGFFSTFVLQSELIHFKLLKILDLTHIRIYSFPLQILSLIWLRYLALFCSEIFDVTPEICRLWNLQTFIVEGYPPSYLTFPEQIWGLRRLRYLKLHKLHLPNQPSVSVDKARHMSFSNIQSISYLSPLCCTKEVLSGIQNVKKIGIKGNQNISESGIFNNLVILQQLETLTVRKFYNWSAVTIPTTLKKLKLYKTFLRWSYLDIIAELPNLEVLKLVLNACHGEEWNPNVRVFTQLKVLLIQANYLESWKATNDNFPVLERLVLGSCSYLKEIPIEFADINTSQLIELDSCPPILAESAARIQQEQEDLGNDPIDVHIIPIRHTLGEPKKKIIFSRHSSLDKWVKCQSSN</sequence>
<dbReference type="GO" id="GO:0043531">
    <property type="term" value="F:ADP binding"/>
    <property type="evidence" value="ECO:0007669"/>
    <property type="project" value="InterPro"/>
</dbReference>
<dbReference type="InterPro" id="IPR002182">
    <property type="entry name" value="NB-ARC"/>
</dbReference>
<organism evidence="12">
    <name type="scientific">Solanum lycopersicum</name>
    <name type="common">Tomato</name>
    <name type="synonym">Lycopersicon esculentum</name>
    <dbReference type="NCBI Taxonomy" id="4081"/>
    <lineage>
        <taxon>Eukaryota</taxon>
        <taxon>Viridiplantae</taxon>
        <taxon>Streptophyta</taxon>
        <taxon>Embryophyta</taxon>
        <taxon>Tracheophyta</taxon>
        <taxon>Spermatophyta</taxon>
        <taxon>Magnoliopsida</taxon>
        <taxon>eudicotyledons</taxon>
        <taxon>Gunneridae</taxon>
        <taxon>Pentapetalae</taxon>
        <taxon>asterids</taxon>
        <taxon>lamiids</taxon>
        <taxon>Solanales</taxon>
        <taxon>Solanaceae</taxon>
        <taxon>Solanoideae</taxon>
        <taxon>Solaneae</taxon>
        <taxon>Solanum</taxon>
        <taxon>Solanum subgen. Lycopersicon</taxon>
    </lineage>
</organism>
<evidence type="ECO:0000256" key="5">
    <source>
        <dbReference type="ARBA" id="ARBA00022737"/>
    </source>
</evidence>
<dbReference type="AlphaFoldDB" id="A0A3Q7FH17"/>
<dbReference type="InterPro" id="IPR042197">
    <property type="entry name" value="Apaf_helical"/>
</dbReference>
<keyword evidence="9" id="KW-0472">Membrane</keyword>
<dbReference type="SUPFAM" id="SSF52058">
    <property type="entry name" value="L domain-like"/>
    <property type="match status" value="1"/>
</dbReference>
<dbReference type="Gene3D" id="3.80.10.10">
    <property type="entry name" value="Ribonuclease Inhibitor"/>
    <property type="match status" value="1"/>
</dbReference>
<dbReference type="Gene3D" id="1.20.5.4130">
    <property type="match status" value="1"/>
</dbReference>
<evidence type="ECO:0000256" key="6">
    <source>
        <dbReference type="ARBA" id="ARBA00022741"/>
    </source>
</evidence>
<keyword evidence="8" id="KW-0067">ATP-binding</keyword>
<dbReference type="InterPro" id="IPR038005">
    <property type="entry name" value="RX-like_CC"/>
</dbReference>
<keyword evidence="13" id="KW-1185">Reference proteome</keyword>
<dbReference type="PRINTS" id="PR00364">
    <property type="entry name" value="DISEASERSIST"/>
</dbReference>
<dbReference type="Pfam" id="PF00931">
    <property type="entry name" value="NB-ARC"/>
    <property type="match status" value="1"/>
</dbReference>
<dbReference type="GO" id="GO:0051607">
    <property type="term" value="P:defense response to virus"/>
    <property type="evidence" value="ECO:0007669"/>
    <property type="project" value="UniProtKB-ARBA"/>
</dbReference>
<dbReference type="FunFam" id="3.40.50.300:FF:001091">
    <property type="entry name" value="Probable disease resistance protein At1g61300"/>
    <property type="match status" value="1"/>
</dbReference>